<dbReference type="STRING" id="36805.BOH66_01225"/>
<evidence type="ECO:0000313" key="4">
    <source>
        <dbReference type="Proteomes" id="UP000187185"/>
    </source>
</evidence>
<dbReference type="PROSITE" id="PS50994">
    <property type="entry name" value="INTEGRASE"/>
    <property type="match status" value="1"/>
</dbReference>
<keyword evidence="4" id="KW-1185">Reference proteome</keyword>
<dbReference type="Proteomes" id="UP000187185">
    <property type="component" value="Chromosome"/>
</dbReference>
<feature type="domain" description="Integrase catalytic" evidence="2">
    <location>
        <begin position="102"/>
        <end position="293"/>
    </location>
</feature>
<dbReference type="AlphaFoldDB" id="A0A1P8U4Q2"/>
<dbReference type="Gene3D" id="3.30.420.10">
    <property type="entry name" value="Ribonuclease H-like superfamily/Ribonuclease H"/>
    <property type="match status" value="1"/>
</dbReference>
<dbReference type="GO" id="GO:0015074">
    <property type="term" value="P:DNA integration"/>
    <property type="evidence" value="ECO:0007669"/>
    <property type="project" value="InterPro"/>
</dbReference>
<dbReference type="GO" id="GO:0003677">
    <property type="term" value="F:DNA binding"/>
    <property type="evidence" value="ECO:0007669"/>
    <property type="project" value="InterPro"/>
</dbReference>
<dbReference type="InterPro" id="IPR009057">
    <property type="entry name" value="Homeodomain-like_sf"/>
</dbReference>
<dbReference type="InterPro" id="IPR036397">
    <property type="entry name" value="RNaseH_sf"/>
</dbReference>
<dbReference type="NCBIfam" id="NF033546">
    <property type="entry name" value="transpos_IS21"/>
    <property type="match status" value="1"/>
</dbReference>
<dbReference type="Gene3D" id="1.10.10.60">
    <property type="entry name" value="Homeodomain-like"/>
    <property type="match status" value="1"/>
</dbReference>
<dbReference type="Pfam" id="PF02796">
    <property type="entry name" value="HTH_7"/>
    <property type="match status" value="1"/>
</dbReference>
<protein>
    <submittedName>
        <fullName evidence="3">Transposase</fullName>
    </submittedName>
</protein>
<dbReference type="KEGG" id="maur:BOH66_01225"/>
<dbReference type="PANTHER" id="PTHR35004">
    <property type="entry name" value="TRANSPOSASE RV3428C-RELATED"/>
    <property type="match status" value="1"/>
</dbReference>
<dbReference type="GO" id="GO:0000150">
    <property type="term" value="F:DNA strand exchange activity"/>
    <property type="evidence" value="ECO:0007669"/>
    <property type="project" value="InterPro"/>
</dbReference>
<dbReference type="InterPro" id="IPR006120">
    <property type="entry name" value="Resolvase_HTH_dom"/>
</dbReference>
<evidence type="ECO:0000256" key="1">
    <source>
        <dbReference type="ARBA" id="ARBA00009277"/>
    </source>
</evidence>
<dbReference type="SUPFAM" id="SSF53098">
    <property type="entry name" value="Ribonuclease H-like"/>
    <property type="match status" value="1"/>
</dbReference>
<name>A0A1P8U4Q2_9MICO</name>
<dbReference type="EMBL" id="CP018762">
    <property type="protein sequence ID" value="APZ33072.1"/>
    <property type="molecule type" value="Genomic_DNA"/>
</dbReference>
<dbReference type="InterPro" id="IPR054353">
    <property type="entry name" value="IstA-like_C"/>
</dbReference>
<dbReference type="RefSeq" id="WP_076688552.1">
    <property type="nucleotide sequence ID" value="NZ_CP018762.1"/>
</dbReference>
<proteinExistence type="inferred from homology"/>
<dbReference type="OrthoDB" id="3204032at2"/>
<sequence length="400" mass="44971">MITLEDWALIRRLASDGVPKAQIAARLGISRTTVIKAVNSDGPPRYERSPRPTSFTPFEARVRALLAEHPQMPATVIAERVGWEGSIRWFRDNVARLRPEHRPVDPADRLAWAAGDAAQCDLWFPPRRIPLEDGTMALLPVLVLVAAHSRFVTARMIPTRKTEDLLLGHWELIQQLGAVPRRLIWDNESGIGQRGRLAQGVASFAGTLATKVIQLKPYDPESKGIVERRNGWFETSFMPGRTFTSPADFNAQLQGWLENANSRVVRTIKARPVDLIGHDRSRMLPLPPIPLQLGWRERVRLGRDYYVRLDASDYSVDPQAIGRFVDVIADLERVKVRLDGRLVADHARVWARGSTITDPAHLEAAKRLRQQFQAPRPAPVDDLSRDLADYDRAFGIEGVA</sequence>
<reference evidence="3 4" key="1">
    <citation type="submission" date="2016-12" db="EMBL/GenBank/DDBJ databases">
        <title>Complete genome sequence of Microbacterium aurum KACC 15219.</title>
        <authorList>
            <person name="Jung Y."/>
            <person name="Shin J.-H."/>
            <person name="Lee Y.-J."/>
            <person name="Yi H."/>
            <person name="Bahn Y.-S."/>
            <person name="Kim J.F."/>
            <person name="Lee D.-W."/>
        </authorList>
    </citation>
    <scope>NUCLEOTIDE SEQUENCE [LARGE SCALE GENOMIC DNA]</scope>
    <source>
        <strain evidence="3 4">KACC 15219</strain>
    </source>
</reference>
<evidence type="ECO:0000313" key="3">
    <source>
        <dbReference type="EMBL" id="APZ33072.1"/>
    </source>
</evidence>
<dbReference type="Pfam" id="PF22483">
    <property type="entry name" value="Mu-transpos_C_2"/>
    <property type="match status" value="1"/>
</dbReference>
<organism evidence="3 4">
    <name type="scientific">Microbacterium aurum</name>
    <dbReference type="NCBI Taxonomy" id="36805"/>
    <lineage>
        <taxon>Bacteria</taxon>
        <taxon>Bacillati</taxon>
        <taxon>Actinomycetota</taxon>
        <taxon>Actinomycetes</taxon>
        <taxon>Micrococcales</taxon>
        <taxon>Microbacteriaceae</taxon>
        <taxon>Microbacterium</taxon>
    </lineage>
</organism>
<accession>A0A1P8U4Q2</accession>
<evidence type="ECO:0000259" key="2">
    <source>
        <dbReference type="PROSITE" id="PS50994"/>
    </source>
</evidence>
<gene>
    <name evidence="3" type="ORF">BOH66_01225</name>
</gene>
<comment type="similarity">
    <text evidence="1">Belongs to the transposase IS21/IS408/IS1162 family.</text>
</comment>
<dbReference type="InterPro" id="IPR001584">
    <property type="entry name" value="Integrase_cat-core"/>
</dbReference>
<dbReference type="SUPFAM" id="SSF46689">
    <property type="entry name" value="Homeodomain-like"/>
    <property type="match status" value="1"/>
</dbReference>
<dbReference type="InterPro" id="IPR012337">
    <property type="entry name" value="RNaseH-like_sf"/>
</dbReference>
<dbReference type="PANTHER" id="PTHR35004:SF8">
    <property type="entry name" value="TRANSPOSASE RV3428C-RELATED"/>
    <property type="match status" value="1"/>
</dbReference>